<name>A0A2I0KXR3_PUNGR</name>
<keyword evidence="3" id="KW-1185">Reference proteome</keyword>
<dbReference type="AlphaFoldDB" id="A0A2I0KXR3"/>
<protein>
    <submittedName>
        <fullName evidence="2">Uncharacterized protein</fullName>
    </submittedName>
</protein>
<reference evidence="2 3" key="1">
    <citation type="submission" date="2017-11" db="EMBL/GenBank/DDBJ databases">
        <title>De-novo sequencing of pomegranate (Punica granatum L.) genome.</title>
        <authorList>
            <person name="Akparov Z."/>
            <person name="Amiraslanov A."/>
            <person name="Hajiyeva S."/>
            <person name="Abbasov M."/>
            <person name="Kaur K."/>
            <person name="Hamwieh A."/>
            <person name="Solovyev V."/>
            <person name="Salamov A."/>
            <person name="Braich B."/>
            <person name="Kosarev P."/>
            <person name="Mahmoud A."/>
            <person name="Hajiyev E."/>
            <person name="Babayeva S."/>
            <person name="Izzatullayeva V."/>
            <person name="Mammadov A."/>
            <person name="Mammadov A."/>
            <person name="Sharifova S."/>
            <person name="Ojaghi J."/>
            <person name="Eynullazada K."/>
            <person name="Bayramov B."/>
            <person name="Abdulazimova A."/>
            <person name="Shahmuradov I."/>
        </authorList>
    </citation>
    <scope>NUCLEOTIDE SEQUENCE [LARGE SCALE GENOMIC DNA]</scope>
    <source>
        <strain evidence="3">cv. AG2017</strain>
        <tissue evidence="2">Leaf</tissue>
    </source>
</reference>
<evidence type="ECO:0000313" key="2">
    <source>
        <dbReference type="EMBL" id="PKI73268.1"/>
    </source>
</evidence>
<gene>
    <name evidence="2" type="ORF">CRG98_006345</name>
</gene>
<comment type="caution">
    <text evidence="2">The sequence shown here is derived from an EMBL/GenBank/DDBJ whole genome shotgun (WGS) entry which is preliminary data.</text>
</comment>
<proteinExistence type="predicted"/>
<dbReference type="Proteomes" id="UP000233551">
    <property type="component" value="Unassembled WGS sequence"/>
</dbReference>
<accession>A0A2I0KXR3</accession>
<feature type="region of interest" description="Disordered" evidence="1">
    <location>
        <begin position="43"/>
        <end position="72"/>
    </location>
</feature>
<evidence type="ECO:0000313" key="3">
    <source>
        <dbReference type="Proteomes" id="UP000233551"/>
    </source>
</evidence>
<evidence type="ECO:0000256" key="1">
    <source>
        <dbReference type="SAM" id="MobiDB-lite"/>
    </source>
</evidence>
<sequence>MSLVVARHWPLPPQTGSPKGLVLASNLVCGGGGRRGTIITEISPSSSLSSKREKLRRFEKNPNGGGPIANHL</sequence>
<feature type="compositionally biased region" description="Basic and acidic residues" evidence="1">
    <location>
        <begin position="50"/>
        <end position="60"/>
    </location>
</feature>
<feature type="compositionally biased region" description="Gly residues" evidence="1">
    <location>
        <begin position="63"/>
        <end position="72"/>
    </location>
</feature>
<organism evidence="2 3">
    <name type="scientific">Punica granatum</name>
    <name type="common">Pomegranate</name>
    <dbReference type="NCBI Taxonomy" id="22663"/>
    <lineage>
        <taxon>Eukaryota</taxon>
        <taxon>Viridiplantae</taxon>
        <taxon>Streptophyta</taxon>
        <taxon>Embryophyta</taxon>
        <taxon>Tracheophyta</taxon>
        <taxon>Spermatophyta</taxon>
        <taxon>Magnoliopsida</taxon>
        <taxon>eudicotyledons</taxon>
        <taxon>Gunneridae</taxon>
        <taxon>Pentapetalae</taxon>
        <taxon>rosids</taxon>
        <taxon>malvids</taxon>
        <taxon>Myrtales</taxon>
        <taxon>Lythraceae</taxon>
        <taxon>Punica</taxon>
    </lineage>
</organism>
<dbReference type="EMBL" id="PGOL01000278">
    <property type="protein sequence ID" value="PKI73268.1"/>
    <property type="molecule type" value="Genomic_DNA"/>
</dbReference>